<dbReference type="PANTHER" id="PTHR33992">
    <property type="entry name" value="RIBONUCLEASE P PROTEIN COMPONENT"/>
    <property type="match status" value="1"/>
</dbReference>
<dbReference type="GO" id="GO:0030677">
    <property type="term" value="C:ribonuclease P complex"/>
    <property type="evidence" value="ECO:0007669"/>
    <property type="project" value="TreeGrafter"/>
</dbReference>
<comment type="subunit">
    <text evidence="7">Consists of a catalytic RNA component (M1 or rnpB) and a protein subunit.</text>
</comment>
<dbReference type="Proteomes" id="UP000265882">
    <property type="component" value="Unassembled WGS sequence"/>
</dbReference>
<dbReference type="GO" id="GO:0042781">
    <property type="term" value="F:3'-tRNA processing endoribonuclease activity"/>
    <property type="evidence" value="ECO:0007669"/>
    <property type="project" value="TreeGrafter"/>
</dbReference>
<evidence type="ECO:0000256" key="6">
    <source>
        <dbReference type="ARBA" id="ARBA00022884"/>
    </source>
</evidence>
<dbReference type="GO" id="GO:0000049">
    <property type="term" value="F:tRNA binding"/>
    <property type="evidence" value="ECO:0007669"/>
    <property type="project" value="UniProtKB-UniRule"/>
</dbReference>
<dbReference type="AlphaFoldDB" id="A0A3A4NJQ6"/>
<dbReference type="SUPFAM" id="SSF54211">
    <property type="entry name" value="Ribosomal protein S5 domain 2-like"/>
    <property type="match status" value="1"/>
</dbReference>
<comment type="caution">
    <text evidence="9">The sequence shown here is derived from an EMBL/GenBank/DDBJ whole genome shotgun (WGS) entry which is preliminary data.</text>
</comment>
<keyword evidence="4 7" id="KW-0255">Endonuclease</keyword>
<name>A0A3A4NJQ6_ABYX5</name>
<protein>
    <recommendedName>
        <fullName evidence="7 8">Ribonuclease P protein component</fullName>
        <shortName evidence="7">RNase P protein</shortName>
        <shortName evidence="7">RNaseP protein</shortName>
        <ecNumber evidence="7 8">3.1.26.5</ecNumber>
    </recommendedName>
    <alternativeName>
        <fullName evidence="7">Protein C5</fullName>
    </alternativeName>
</protein>
<reference evidence="9 10" key="1">
    <citation type="journal article" date="2017" name="ISME J.">
        <title>Energy and carbon metabolisms in a deep terrestrial subsurface fluid microbial community.</title>
        <authorList>
            <person name="Momper L."/>
            <person name="Jungbluth S.P."/>
            <person name="Lee M.D."/>
            <person name="Amend J.P."/>
        </authorList>
    </citation>
    <scope>NUCLEOTIDE SEQUENCE [LARGE SCALE GENOMIC DNA]</scope>
    <source>
        <strain evidence="9">SURF_5</strain>
    </source>
</reference>
<comment type="catalytic activity">
    <reaction evidence="7">
        <text>Endonucleolytic cleavage of RNA, removing 5'-extranucleotides from tRNA precursor.</text>
        <dbReference type="EC" id="3.1.26.5"/>
    </reaction>
</comment>
<keyword evidence="2 7" id="KW-0819">tRNA processing</keyword>
<comment type="similarity">
    <text evidence="7">Belongs to the RnpA family.</text>
</comment>
<evidence type="ECO:0000256" key="3">
    <source>
        <dbReference type="ARBA" id="ARBA00022722"/>
    </source>
</evidence>
<dbReference type="GO" id="GO:0001682">
    <property type="term" value="P:tRNA 5'-leader removal"/>
    <property type="evidence" value="ECO:0007669"/>
    <property type="project" value="UniProtKB-UniRule"/>
</dbReference>
<dbReference type="NCBIfam" id="TIGR00188">
    <property type="entry name" value="rnpA"/>
    <property type="match status" value="1"/>
</dbReference>
<organism evidence="9 10">
    <name type="scientific">Abyssobacteria bacterium (strain SURF_5)</name>
    <dbReference type="NCBI Taxonomy" id="2093360"/>
    <lineage>
        <taxon>Bacteria</taxon>
        <taxon>Pseudomonadati</taxon>
        <taxon>Candidatus Hydrogenedentota</taxon>
        <taxon>Candidatus Abyssobacteria</taxon>
    </lineage>
</organism>
<dbReference type="GO" id="GO:0004526">
    <property type="term" value="F:ribonuclease P activity"/>
    <property type="evidence" value="ECO:0007669"/>
    <property type="project" value="UniProtKB-UniRule"/>
</dbReference>
<evidence type="ECO:0000256" key="8">
    <source>
        <dbReference type="NCBIfam" id="TIGR00188"/>
    </source>
</evidence>
<dbReference type="InterPro" id="IPR014721">
    <property type="entry name" value="Ribsml_uS5_D2-typ_fold_subgr"/>
</dbReference>
<evidence type="ECO:0000256" key="5">
    <source>
        <dbReference type="ARBA" id="ARBA00022801"/>
    </source>
</evidence>
<dbReference type="InterPro" id="IPR020568">
    <property type="entry name" value="Ribosomal_Su5_D2-typ_SF"/>
</dbReference>
<evidence type="ECO:0000256" key="1">
    <source>
        <dbReference type="ARBA" id="ARBA00002663"/>
    </source>
</evidence>
<sequence>MIEYGFPRARRLHKQHEFQKIYRAGHREASRYLTIYACPAEGRRGKLGIVAGKRLGKAVKRNKIRRALKEIVRLNQHRILEKNDLIIIIKPPALDLPHHELAEQLFQLLRKSGAF</sequence>
<dbReference type="HAMAP" id="MF_00227">
    <property type="entry name" value="RNase_P"/>
    <property type="match status" value="1"/>
</dbReference>
<evidence type="ECO:0000256" key="4">
    <source>
        <dbReference type="ARBA" id="ARBA00022759"/>
    </source>
</evidence>
<dbReference type="PANTHER" id="PTHR33992:SF1">
    <property type="entry name" value="RIBONUCLEASE P PROTEIN COMPONENT"/>
    <property type="match status" value="1"/>
</dbReference>
<accession>A0A3A4NJQ6</accession>
<proteinExistence type="inferred from homology"/>
<gene>
    <name evidence="7 9" type="primary">rnpA</name>
    <name evidence="9" type="ORF">C4520_13145</name>
</gene>
<keyword evidence="3 7" id="KW-0540">Nuclease</keyword>
<evidence type="ECO:0000313" key="9">
    <source>
        <dbReference type="EMBL" id="RJP19389.1"/>
    </source>
</evidence>
<dbReference type="Pfam" id="PF00825">
    <property type="entry name" value="Ribonuclease_P"/>
    <property type="match status" value="1"/>
</dbReference>
<dbReference type="InterPro" id="IPR020539">
    <property type="entry name" value="RNase_P_CS"/>
</dbReference>
<evidence type="ECO:0000256" key="7">
    <source>
        <dbReference type="HAMAP-Rule" id="MF_00227"/>
    </source>
</evidence>
<evidence type="ECO:0000313" key="10">
    <source>
        <dbReference type="Proteomes" id="UP000265882"/>
    </source>
</evidence>
<dbReference type="EC" id="3.1.26.5" evidence="7 8"/>
<dbReference type="PROSITE" id="PS00648">
    <property type="entry name" value="RIBONUCLEASE_P"/>
    <property type="match status" value="1"/>
</dbReference>
<dbReference type="InterPro" id="IPR000100">
    <property type="entry name" value="RNase_P"/>
</dbReference>
<evidence type="ECO:0000256" key="2">
    <source>
        <dbReference type="ARBA" id="ARBA00022694"/>
    </source>
</evidence>
<keyword evidence="5 7" id="KW-0378">Hydrolase</keyword>
<comment type="function">
    <text evidence="1 7">RNaseP catalyzes the removal of the 5'-leader sequence from pre-tRNA to produce the mature 5'-terminus. It can also cleave other RNA substrates such as 4.5S RNA. The protein component plays an auxiliary but essential role in vivo by binding to the 5'-leader sequence and broadening the substrate specificity of the ribozyme.</text>
</comment>
<keyword evidence="6 7" id="KW-0694">RNA-binding</keyword>
<dbReference type="EMBL" id="QZKU01000091">
    <property type="protein sequence ID" value="RJP19389.1"/>
    <property type="molecule type" value="Genomic_DNA"/>
</dbReference>
<dbReference type="Gene3D" id="3.30.230.10">
    <property type="match status" value="1"/>
</dbReference>